<protein>
    <submittedName>
        <fullName evidence="7">Alpha-pyrone synthesis polyketide synthase-like Pks11</fullName>
        <ecNumber evidence="7">2.3.1.-</ecNumber>
    </submittedName>
</protein>
<reference evidence="7 8" key="1">
    <citation type="submission" date="2018-08" db="EMBL/GenBank/DDBJ databases">
        <title>Meiothermus luteus KCTC 52599 genome sequencing project.</title>
        <authorList>
            <person name="Da Costa M.S."/>
            <person name="Albuquerque L."/>
            <person name="Raposo P."/>
            <person name="Froufe H.J.C."/>
            <person name="Barroso C.S."/>
            <person name="Egas C."/>
        </authorList>
    </citation>
    <scope>NUCLEOTIDE SEQUENCE [LARGE SCALE GENOMIC DNA]</scope>
    <source>
        <strain evidence="7 8">KCTC 52599</strain>
    </source>
</reference>
<evidence type="ECO:0000256" key="3">
    <source>
        <dbReference type="ARBA" id="ARBA00023315"/>
    </source>
</evidence>
<feature type="domain" description="Chalcone/stilbene synthase N-terminal" evidence="5">
    <location>
        <begin position="65"/>
        <end position="201"/>
    </location>
</feature>
<evidence type="ECO:0000313" key="7">
    <source>
        <dbReference type="EMBL" id="RIH85784.1"/>
    </source>
</evidence>
<keyword evidence="3 7" id="KW-0012">Acyltransferase</keyword>
<dbReference type="InterPro" id="IPR016039">
    <property type="entry name" value="Thiolase-like"/>
</dbReference>
<dbReference type="InterPro" id="IPR011141">
    <property type="entry name" value="Polyketide_synthase_type-III"/>
</dbReference>
<dbReference type="PROSITE" id="PS00441">
    <property type="entry name" value="CHALCONE_SYNTH"/>
    <property type="match status" value="1"/>
</dbReference>
<keyword evidence="8" id="KW-1185">Reference proteome</keyword>
<dbReference type="Pfam" id="PF02797">
    <property type="entry name" value="Chal_sti_synt_C"/>
    <property type="match status" value="1"/>
</dbReference>
<dbReference type="InterPro" id="IPR012328">
    <property type="entry name" value="Chalcone/stilbene_synt_C"/>
</dbReference>
<dbReference type="Pfam" id="PF00195">
    <property type="entry name" value="Chal_sti_synt_N"/>
    <property type="match status" value="1"/>
</dbReference>
<dbReference type="AlphaFoldDB" id="A0A399EM32"/>
<dbReference type="RefSeq" id="WP_119360106.1">
    <property type="nucleotide sequence ID" value="NZ_QWKZ01000040.1"/>
</dbReference>
<evidence type="ECO:0000259" key="6">
    <source>
        <dbReference type="Pfam" id="PF02797"/>
    </source>
</evidence>
<dbReference type="OrthoDB" id="9786288at2"/>
<sequence>MGHPRVLAVATATPPYAVAQAEVRQAVETLFSPMEGLERMLAVFENTGIAKRHLSAPLAWFGQPRSFAEKNRVWFERALELCERAAQGALAQAQVPPQEVGAVVLVTTTGIATPSLEAHLLQRLGLPLGALRLPLWGLGCAGGAAGLARAAELARLYPTRPVLLLAVELCSLTFLRSDLSKSNLVATSLFADGAAAVLLGMGEGPGPQVLGGFSRLVPQSYGVMGWDVVEEGLKVRFSRSIPALVRSQLPPLVREGLAQHGLSPQEVAVWTLHPGGAKVLQAYREGLGVDPRSLEAAQGVLRDFGNMSSPTVLFVLAEQMRGAALSGPGVLLALGPGFAAEGVVLLW</sequence>
<dbReference type="PANTHER" id="PTHR11877">
    <property type="entry name" value="HYDROXYMETHYLGLUTARYL-COA SYNTHASE"/>
    <property type="match status" value="1"/>
</dbReference>
<keyword evidence="2 7" id="KW-0808">Transferase</keyword>
<evidence type="ECO:0000256" key="1">
    <source>
        <dbReference type="ARBA" id="ARBA00005531"/>
    </source>
</evidence>
<evidence type="ECO:0000313" key="8">
    <source>
        <dbReference type="Proteomes" id="UP000265800"/>
    </source>
</evidence>
<feature type="active site" description="Acyl-thioester intermediate" evidence="4">
    <location>
        <position position="140"/>
    </location>
</feature>
<evidence type="ECO:0000256" key="4">
    <source>
        <dbReference type="PIRSR" id="PIRSR000451-1"/>
    </source>
</evidence>
<dbReference type="InterPro" id="IPR018088">
    <property type="entry name" value="Chalcone/stilbene_synthase_AS"/>
</dbReference>
<dbReference type="PIRSF" id="PIRSF000451">
    <property type="entry name" value="PKS_III"/>
    <property type="match status" value="1"/>
</dbReference>
<dbReference type="SUPFAM" id="SSF53901">
    <property type="entry name" value="Thiolase-like"/>
    <property type="match status" value="2"/>
</dbReference>
<evidence type="ECO:0000259" key="5">
    <source>
        <dbReference type="Pfam" id="PF00195"/>
    </source>
</evidence>
<dbReference type="CDD" id="cd00831">
    <property type="entry name" value="CHS_like"/>
    <property type="match status" value="1"/>
</dbReference>
<dbReference type="GO" id="GO:0016747">
    <property type="term" value="F:acyltransferase activity, transferring groups other than amino-acyl groups"/>
    <property type="evidence" value="ECO:0007669"/>
    <property type="project" value="InterPro"/>
</dbReference>
<comment type="caution">
    <text evidence="7">The sequence shown here is derived from an EMBL/GenBank/DDBJ whole genome shotgun (WGS) entry which is preliminary data.</text>
</comment>
<dbReference type="PANTHER" id="PTHR11877:SF99">
    <property type="entry name" value="1,3,6,8-TETRAHYDROXYNAPHTHALENE SYNTHASE"/>
    <property type="match status" value="1"/>
</dbReference>
<dbReference type="EC" id="2.3.1.-" evidence="7"/>
<dbReference type="EMBL" id="QWKZ01000040">
    <property type="protein sequence ID" value="RIH85784.1"/>
    <property type="molecule type" value="Genomic_DNA"/>
</dbReference>
<evidence type="ECO:0000256" key="2">
    <source>
        <dbReference type="ARBA" id="ARBA00022679"/>
    </source>
</evidence>
<proteinExistence type="inferred from homology"/>
<comment type="similarity">
    <text evidence="1">Belongs to the thiolase-like superfamily. Chalcone/stilbene synthases family.</text>
</comment>
<dbReference type="GO" id="GO:0030639">
    <property type="term" value="P:polyketide biosynthetic process"/>
    <property type="evidence" value="ECO:0007669"/>
    <property type="project" value="TreeGrafter"/>
</dbReference>
<feature type="domain" description="Chalcone/stilbene synthase C-terminal" evidence="6">
    <location>
        <begin position="215"/>
        <end position="345"/>
    </location>
</feature>
<organism evidence="7 8">
    <name type="scientific">Meiothermus luteus</name>
    <dbReference type="NCBI Taxonomy" id="2026184"/>
    <lineage>
        <taxon>Bacteria</taxon>
        <taxon>Thermotogati</taxon>
        <taxon>Deinococcota</taxon>
        <taxon>Deinococci</taxon>
        <taxon>Thermales</taxon>
        <taxon>Thermaceae</taxon>
        <taxon>Meiothermus</taxon>
    </lineage>
</organism>
<accession>A0A399EM32</accession>
<dbReference type="InterPro" id="IPR001099">
    <property type="entry name" value="Chalcone/stilbene_synt_N"/>
</dbReference>
<dbReference type="Gene3D" id="3.40.47.10">
    <property type="match status" value="2"/>
</dbReference>
<dbReference type="Proteomes" id="UP000265800">
    <property type="component" value="Unassembled WGS sequence"/>
</dbReference>
<gene>
    <name evidence="7" type="ORF">Mlute_01475</name>
</gene>
<name>A0A399EM32_9DEIN</name>